<dbReference type="GO" id="GO:0000294">
    <property type="term" value="P:nuclear-transcribed mRNA catabolic process, RNase MRP-dependent"/>
    <property type="evidence" value="ECO:0007669"/>
    <property type="project" value="TreeGrafter"/>
</dbReference>
<gene>
    <name evidence="3" type="ORF">BD311DRAFT_750978</name>
</gene>
<evidence type="ECO:0000259" key="2">
    <source>
        <dbReference type="Pfam" id="PF14780"/>
    </source>
</evidence>
<dbReference type="PANTHER" id="PTHR37792">
    <property type="entry name" value="RIBONUCLEASE MRP PROTEIN SUBUNIT RMP1"/>
    <property type="match status" value="1"/>
</dbReference>
<dbReference type="Proteomes" id="UP000292957">
    <property type="component" value="Unassembled WGS sequence"/>
</dbReference>
<organism evidence="3">
    <name type="scientific">Dichomitus squalens</name>
    <dbReference type="NCBI Taxonomy" id="114155"/>
    <lineage>
        <taxon>Eukaryota</taxon>
        <taxon>Fungi</taxon>
        <taxon>Dikarya</taxon>
        <taxon>Basidiomycota</taxon>
        <taxon>Agaricomycotina</taxon>
        <taxon>Agaricomycetes</taxon>
        <taxon>Polyporales</taxon>
        <taxon>Polyporaceae</taxon>
        <taxon>Dichomitus</taxon>
    </lineage>
</organism>
<evidence type="ECO:0000313" key="3">
    <source>
        <dbReference type="EMBL" id="TBU32417.1"/>
    </source>
</evidence>
<dbReference type="GO" id="GO:0000172">
    <property type="term" value="C:ribonuclease MRP complex"/>
    <property type="evidence" value="ECO:0007669"/>
    <property type="project" value="InterPro"/>
</dbReference>
<dbReference type="PANTHER" id="PTHR37792:SF1">
    <property type="entry name" value="RIBONUCLEASE MRP PROTEIN SUBUNIT RMP1"/>
    <property type="match status" value="1"/>
</dbReference>
<dbReference type="OrthoDB" id="114080at2759"/>
<accession>A0A4Q9MY19</accession>
<dbReference type="EMBL" id="ML143395">
    <property type="protein sequence ID" value="TBU32417.1"/>
    <property type="molecule type" value="Genomic_DNA"/>
</dbReference>
<feature type="region of interest" description="Disordered" evidence="1">
    <location>
        <begin position="313"/>
        <end position="369"/>
    </location>
</feature>
<dbReference type="Pfam" id="PF14780">
    <property type="entry name" value="NEPRO_N"/>
    <property type="match status" value="1"/>
</dbReference>
<feature type="compositionally biased region" description="Low complexity" evidence="1">
    <location>
        <begin position="316"/>
        <end position="330"/>
    </location>
</feature>
<name>A0A4Q9MY19_9APHY</name>
<sequence>MPPRRHVPSPSPTCFPRSALEPGLHPAVDAVLKQLKACSRRLQAALVSHRTELQVLERLYYKGKNQHRTALFWQRVAEMRKLGERLDEMHMDDVVESLRLSFWGEPSVRTTKLLKGPWTHYPDAKLSLFLLERCSACCTLIDRSRERLLSAYESFTLMMQTGAFLQLVLTLAAIASRMSLLLSEVRAVLQNTWFASYTALQTLQPSEAQKVRKLVKANEEELVGSTPILPNATSRAISKVPAPAEAMDEDVGSALVRTTTVHPHEDMIPAVASLPSANEPLSLDSDEKERVDFTTFSLSSELEVGRATRVRHTAGSVTSSHVPTVTSVSTAENTDNAAKRKKSDAEAASVKPAKKKKKKRDEIDDIFGF</sequence>
<dbReference type="GO" id="GO:0042134">
    <property type="term" value="F:rRNA primary transcript binding"/>
    <property type="evidence" value="ECO:0007669"/>
    <property type="project" value="InterPro"/>
</dbReference>
<evidence type="ECO:0000256" key="1">
    <source>
        <dbReference type="SAM" id="MobiDB-lite"/>
    </source>
</evidence>
<dbReference type="GO" id="GO:0000466">
    <property type="term" value="P:maturation of 5.8S rRNA from tricistronic rRNA transcript (SSU-rRNA, 5.8S rRNA, LSU-rRNA)"/>
    <property type="evidence" value="ECO:0007669"/>
    <property type="project" value="TreeGrafter"/>
</dbReference>
<dbReference type="InterPro" id="IPR027951">
    <property type="entry name" value="Nepro_N"/>
</dbReference>
<feature type="domain" description="Nucleolus and neural progenitor protein-like N-terminal" evidence="2">
    <location>
        <begin position="28"/>
        <end position="185"/>
    </location>
</feature>
<dbReference type="InterPro" id="IPR047205">
    <property type="entry name" value="RMP1"/>
</dbReference>
<proteinExistence type="predicted"/>
<reference evidence="3" key="1">
    <citation type="submission" date="2019-01" db="EMBL/GenBank/DDBJ databases">
        <title>Draft genome sequences of three monokaryotic isolates of the white-rot basidiomycete fungus Dichomitus squalens.</title>
        <authorList>
            <consortium name="DOE Joint Genome Institute"/>
            <person name="Lopez S.C."/>
            <person name="Andreopoulos B."/>
            <person name="Pangilinan J."/>
            <person name="Lipzen A."/>
            <person name="Riley R."/>
            <person name="Ahrendt S."/>
            <person name="Ng V."/>
            <person name="Barry K."/>
            <person name="Daum C."/>
            <person name="Grigoriev I.V."/>
            <person name="Hilden K.S."/>
            <person name="Makela M.R."/>
            <person name="de Vries R.P."/>
        </authorList>
    </citation>
    <scope>NUCLEOTIDE SEQUENCE [LARGE SCALE GENOMIC DNA]</scope>
    <source>
        <strain evidence="3">OM18370.1</strain>
    </source>
</reference>
<protein>
    <recommendedName>
        <fullName evidence="2">Nucleolus and neural progenitor protein-like N-terminal domain-containing protein</fullName>
    </recommendedName>
</protein>
<dbReference type="AlphaFoldDB" id="A0A4Q9MY19"/>